<evidence type="ECO:0000256" key="1">
    <source>
        <dbReference type="SAM" id="Phobius"/>
    </source>
</evidence>
<feature type="transmembrane region" description="Helical" evidence="1">
    <location>
        <begin position="229"/>
        <end position="254"/>
    </location>
</feature>
<feature type="transmembrane region" description="Helical" evidence="1">
    <location>
        <begin position="162"/>
        <end position="190"/>
    </location>
</feature>
<feature type="transmembrane region" description="Helical" evidence="1">
    <location>
        <begin position="57"/>
        <end position="75"/>
    </location>
</feature>
<accession>A0A2U8XDY9</accession>
<dbReference type="AlphaFoldDB" id="A0A2U8XDY9"/>
<organism evidence="2">
    <name type="scientific">Pleurotus pulmonarius</name>
    <name type="common">Indian oyster mushroom</name>
    <dbReference type="NCBI Taxonomy" id="28995"/>
    <lineage>
        <taxon>Eukaryota</taxon>
        <taxon>Fungi</taxon>
        <taxon>Dikarya</taxon>
        <taxon>Basidiomycota</taxon>
        <taxon>Agaricomycotina</taxon>
        <taxon>Agaricomycetes</taxon>
        <taxon>Agaricomycetidae</taxon>
        <taxon>Agaricales</taxon>
        <taxon>Pleurotineae</taxon>
        <taxon>Pleurotaceae</taxon>
        <taxon>Pleurotus</taxon>
    </lineage>
</organism>
<dbReference type="EMBL" id="MG579954">
    <property type="protein sequence ID" value="AWN55950.1"/>
    <property type="molecule type" value="Genomic_DNA"/>
</dbReference>
<keyword evidence="1" id="KW-1133">Transmembrane helix</keyword>
<geneLocation type="mitochondrion" evidence="2"/>
<feature type="transmembrane region" description="Helical" evidence="1">
    <location>
        <begin position="123"/>
        <end position="142"/>
    </location>
</feature>
<proteinExistence type="predicted"/>
<protein>
    <submittedName>
        <fullName evidence="2">Uncharacterized protein</fullName>
    </submittedName>
</protein>
<evidence type="ECO:0000313" key="2">
    <source>
        <dbReference type="EMBL" id="AWN55950.1"/>
    </source>
</evidence>
<keyword evidence="1" id="KW-0812">Transmembrane</keyword>
<reference evidence="2" key="1">
    <citation type="submission" date="2017-11" db="EMBL/GenBank/DDBJ databases">
        <title>Analysis of Pleurotus Pulmonarius Mitogenome and Mitochondrial Inheritance.</title>
        <authorList>
            <person name="Ye L."/>
            <person name="Wu X."/>
            <person name="Meng G."/>
            <person name="Deng Y."/>
        </authorList>
    </citation>
    <scope>NUCLEOTIDE SEQUENCE</scope>
    <source>
        <strain evidence="2">X1-15</strain>
    </source>
</reference>
<gene>
    <name evidence="2" type="primary">orf255</name>
</gene>
<name>A0A2U8XDY9_PLEPU</name>
<keyword evidence="2" id="KW-0496">Mitochondrion</keyword>
<sequence>MKNRFYSIRSLTSLASFIPACFIYNSIVKLDSKVAFRETIENLRDLPQITQMKSKELKLFMIFGAPMLVGIIYVIKNGTFLPKIYFPIDNYLVSENVASNTNNEDNLNSCFGIIAFLKNKKPFWIKQIIIIGLSLYCLNYIYNNLESNGNNILNSYFLNYIIYVKIFFIFSFISNLFLICYYICTIYLFIMFSKKKISKPIYLPEFILNWIDDIHKMSSMKNKGFFIEFYFRLIMVYIFILALTFYTLICLFYIQ</sequence>
<keyword evidence="1" id="KW-0472">Membrane</keyword>